<protein>
    <submittedName>
        <fullName evidence="2">Uncharacterized protein</fullName>
    </submittedName>
</protein>
<dbReference type="EMBL" id="CADCWN010000063">
    <property type="protein sequence ID" value="CAA9559073.1"/>
    <property type="molecule type" value="Genomic_DNA"/>
</dbReference>
<evidence type="ECO:0000313" key="2">
    <source>
        <dbReference type="EMBL" id="CAA9559073.1"/>
    </source>
</evidence>
<feature type="region of interest" description="Disordered" evidence="1">
    <location>
        <begin position="1"/>
        <end position="253"/>
    </location>
</feature>
<feature type="compositionally biased region" description="Basic and acidic residues" evidence="1">
    <location>
        <begin position="235"/>
        <end position="253"/>
    </location>
</feature>
<sequence length="253" mass="26787">GTAGERAACAGGTKSAPADHRGGVPSGDGPAIGARTTGPLRRQPPGRARGDQAARRARDHRHQFGPGGGRRLGYDQPGARRPGAGLLPGARQRRGYPQHPDAAGAGDRGDGGDPGDPAPDAPDQQRHPRARWRVRRQRGSAGAARRSLVHDRRALPRPAGGGEPEPGPGDPRRGDRRHPLAAAEERAQLPSRSGARTRPGAAPRHRRRRCRARPRGGPSGHGRASQINARGVDAVPRRLAEHDRCDDRGRPCL</sequence>
<dbReference type="AlphaFoldDB" id="A0A6J4UTX5"/>
<name>A0A6J4UTX5_9BACT</name>
<reference evidence="2" key="1">
    <citation type="submission" date="2020-02" db="EMBL/GenBank/DDBJ databases">
        <authorList>
            <person name="Meier V. D."/>
        </authorList>
    </citation>
    <scope>NUCLEOTIDE SEQUENCE</scope>
    <source>
        <strain evidence="2">AVDCRST_MAG18</strain>
    </source>
</reference>
<organism evidence="2">
    <name type="scientific">uncultured Thermomicrobiales bacterium</name>
    <dbReference type="NCBI Taxonomy" id="1645740"/>
    <lineage>
        <taxon>Bacteria</taxon>
        <taxon>Pseudomonadati</taxon>
        <taxon>Thermomicrobiota</taxon>
        <taxon>Thermomicrobia</taxon>
        <taxon>Thermomicrobiales</taxon>
        <taxon>environmental samples</taxon>
    </lineage>
</organism>
<feature type="compositionally biased region" description="Low complexity" evidence="1">
    <location>
        <begin position="192"/>
        <end position="202"/>
    </location>
</feature>
<evidence type="ECO:0000256" key="1">
    <source>
        <dbReference type="SAM" id="MobiDB-lite"/>
    </source>
</evidence>
<accession>A0A6J4UTX5</accession>
<feature type="non-terminal residue" evidence="2">
    <location>
        <position position="1"/>
    </location>
</feature>
<feature type="non-terminal residue" evidence="2">
    <location>
        <position position="253"/>
    </location>
</feature>
<gene>
    <name evidence="2" type="ORF">AVDCRST_MAG18-930</name>
</gene>
<proteinExistence type="predicted"/>
<feature type="compositionally biased region" description="Basic residues" evidence="1">
    <location>
        <begin position="203"/>
        <end position="214"/>
    </location>
</feature>
<feature type="compositionally biased region" description="Basic residues" evidence="1">
    <location>
        <begin position="127"/>
        <end position="138"/>
    </location>
</feature>